<gene>
    <name evidence="6" type="ORF">RF679_18075</name>
</gene>
<evidence type="ECO:0000256" key="2">
    <source>
        <dbReference type="SAM" id="SignalP"/>
    </source>
</evidence>
<dbReference type="PANTHER" id="PTHR22953:SF153">
    <property type="entry name" value="PURPLE ACID PHOSPHATASE"/>
    <property type="match status" value="1"/>
</dbReference>
<evidence type="ECO:0000259" key="3">
    <source>
        <dbReference type="Pfam" id="PF00149"/>
    </source>
</evidence>
<dbReference type="PANTHER" id="PTHR22953">
    <property type="entry name" value="ACID PHOSPHATASE RELATED"/>
    <property type="match status" value="1"/>
</dbReference>
<dbReference type="SUPFAM" id="SSF56300">
    <property type="entry name" value="Metallo-dependent phosphatases"/>
    <property type="match status" value="1"/>
</dbReference>
<accession>A0ABY9RH31</accession>
<evidence type="ECO:0000256" key="1">
    <source>
        <dbReference type="ARBA" id="ARBA00022729"/>
    </source>
</evidence>
<proteinExistence type="predicted"/>
<reference evidence="6" key="1">
    <citation type="submission" date="2023-09" db="EMBL/GenBank/DDBJ databases">
        <title>Undibacterium sp. 20NA77.5 isolated from freshwater.</title>
        <authorList>
            <person name="Le V."/>
            <person name="Ko S.-R."/>
            <person name="Ahn C.-Y."/>
            <person name="Oh H.-M."/>
        </authorList>
    </citation>
    <scope>NUCLEOTIDE SEQUENCE</scope>
    <source>
        <strain evidence="6">20NA77.5</strain>
    </source>
</reference>
<dbReference type="InterPro" id="IPR029052">
    <property type="entry name" value="Metallo-depent_PP-like"/>
</dbReference>
<keyword evidence="7" id="KW-1185">Reference proteome</keyword>
<evidence type="ECO:0000259" key="5">
    <source>
        <dbReference type="Pfam" id="PF14240"/>
    </source>
</evidence>
<dbReference type="Pfam" id="PF13946">
    <property type="entry name" value="DUF4214"/>
    <property type="match status" value="1"/>
</dbReference>
<dbReference type="InterPro" id="IPR039331">
    <property type="entry name" value="PAPs-like"/>
</dbReference>
<feature type="chain" id="PRO_5046409098" evidence="2">
    <location>
        <begin position="33"/>
        <end position="1125"/>
    </location>
</feature>
<dbReference type="RefSeq" id="WP_309482017.1">
    <property type="nucleotide sequence ID" value="NZ_CP133720.1"/>
</dbReference>
<evidence type="ECO:0000259" key="4">
    <source>
        <dbReference type="Pfam" id="PF13946"/>
    </source>
</evidence>
<dbReference type="Proteomes" id="UP001181355">
    <property type="component" value="Chromosome"/>
</dbReference>
<sequence>MMILHTLEGKFKIRTRFRLVLLAASTLPLLLACGGTQTTAQVSTSNLAAPPQSPPTSTVTVAGPRANYALSLSGNTLTIKDLGSGLSQTYTDVASVRFADMGVYLSVAEVARQVPETQLQSLIELYIAFFNRTPDAEGMLYWMEALRAGTSLDRIADYFYEAGKLYPDLTGYSSSMSAADFVRVVYKNVLGRTGATAPSDVEVNYWADQITSGRFTKASIINAMLVSARTFANDPDYAWVTTLLNNKVKVGRTVALEQGISFLSDSDNINKGKAMVAAISSSQGKADTSAAYALLGMGRDEFSLLPSVSDSLSISAVGQGDGKLAILFAPASGQSTSPTPTYVAQCTGAGKTWAQQGSSSPLLLEGLSNSVNYVCTVNSRSGVVVSTDSAPKLASPSAYASEIAFDGSIVLASPTNQSVIANVLSSSRDLDVQISYGRVSSTFENKTAKLALQSGVPAELKLEGLSGNTTYYYRLHMFDKSGTELGTTSESRFQTARAADASFSFTIQGDSHPERANEFNASLYTRTLQTAAADRPDFHISLGDDFSVDMLDPITVNQTQVKERYAIQRPYLGLIGKSAPIFLVNGNHEQMAGYLLNGTENNVAVWAQNARNAYYSQPLPGSFYTGNTQTQPFVGQSRNYYAWTWGDALFVVIDPYLSSSVPLATIFGSTPLNTDIWAPTHGDLQYQWLKTTLEQSKAKYKFVFAHHVMGAGRGGVEVASLAEWGGFNKNGVNEFAQKRATWTLPIHQLMVANKVSAFFQGHDHVWVRQQLDGMTYQTVSQPANPNYNYSEFSSAFLSGDKYPNSGYTRVNVSPSGVKVDYVRTYLPADEGLNKVNGSTAFSYTIAPVQAPTGTANTKGVACDLNYSGFNSSPKVNANSSYSWSCSDTQRSISGNGIPDHPVTTGNFATPISSQNIRVNMPIAPVLSNKQATTIIGYANNSVKFDPATAGSCSSTASSTANNGGCVMAGGSGPWILEAIGGAFVFGTDESNAHVQPNGQYHYHGVPEGILTKLNKGKAMTLVGFAVDGFPIYARYGYINANDSNSGIKVMTGSYRKKATPDAGRPSVSVFPMGTFTPDYEYVEGLGDLDECNGRFGVTPEFPKGIYHYMITDTFPYIQRCTKGAK</sequence>
<feature type="domain" description="Calcineurin-like phosphoesterase" evidence="3">
    <location>
        <begin position="504"/>
        <end position="765"/>
    </location>
</feature>
<evidence type="ECO:0000313" key="6">
    <source>
        <dbReference type="EMBL" id="WMW80525.1"/>
    </source>
</evidence>
<dbReference type="Pfam" id="PF14240">
    <property type="entry name" value="YHYH"/>
    <property type="match status" value="1"/>
</dbReference>
<feature type="domain" description="DUF4214" evidence="4">
    <location>
        <begin position="172"/>
        <end position="228"/>
    </location>
</feature>
<feature type="domain" description="YHYH" evidence="5">
    <location>
        <begin position="920"/>
        <end position="1123"/>
    </location>
</feature>
<dbReference type="Pfam" id="PF00149">
    <property type="entry name" value="Metallophos"/>
    <property type="match status" value="1"/>
</dbReference>
<dbReference type="EMBL" id="CP133720">
    <property type="protein sequence ID" value="WMW80525.1"/>
    <property type="molecule type" value="Genomic_DNA"/>
</dbReference>
<organism evidence="6 7">
    <name type="scientific">Undibacterium cyanobacteriorum</name>
    <dbReference type="NCBI Taxonomy" id="3073561"/>
    <lineage>
        <taxon>Bacteria</taxon>
        <taxon>Pseudomonadati</taxon>
        <taxon>Pseudomonadota</taxon>
        <taxon>Betaproteobacteria</taxon>
        <taxon>Burkholderiales</taxon>
        <taxon>Oxalobacteraceae</taxon>
        <taxon>Undibacterium</taxon>
    </lineage>
</organism>
<dbReference type="InterPro" id="IPR004843">
    <property type="entry name" value="Calcineurin-like_PHP"/>
</dbReference>
<keyword evidence="1 2" id="KW-0732">Signal</keyword>
<dbReference type="Gene3D" id="3.60.21.10">
    <property type="match status" value="1"/>
</dbReference>
<dbReference type="InterPro" id="IPR025924">
    <property type="entry name" value="YHYH_dom"/>
</dbReference>
<dbReference type="InterPro" id="IPR025282">
    <property type="entry name" value="DUF4214"/>
</dbReference>
<evidence type="ECO:0000313" key="7">
    <source>
        <dbReference type="Proteomes" id="UP001181355"/>
    </source>
</evidence>
<feature type="signal peptide" evidence="2">
    <location>
        <begin position="1"/>
        <end position="32"/>
    </location>
</feature>
<name>A0ABY9RH31_9BURK</name>
<protein>
    <submittedName>
        <fullName evidence="6">YHYH protein</fullName>
    </submittedName>
</protein>